<dbReference type="Proteomes" id="UP000051380">
    <property type="component" value="Unassembled WGS sequence"/>
</dbReference>
<name>A0A0R3CNF0_9BRAD</name>
<dbReference type="RefSeq" id="WP_057027675.1">
    <property type="nucleotide sequence ID" value="NZ_LJYF01000026.1"/>
</dbReference>
<evidence type="ECO:0000313" key="3">
    <source>
        <dbReference type="Proteomes" id="UP000051380"/>
    </source>
</evidence>
<dbReference type="Pfam" id="PF10077">
    <property type="entry name" value="DUF2314"/>
    <property type="match status" value="1"/>
</dbReference>
<organism evidence="2 3">
    <name type="scientific">Bradyrhizobium yuanmingense</name>
    <dbReference type="NCBI Taxonomy" id="108015"/>
    <lineage>
        <taxon>Bacteria</taxon>
        <taxon>Pseudomonadati</taxon>
        <taxon>Pseudomonadota</taxon>
        <taxon>Alphaproteobacteria</taxon>
        <taxon>Hyphomicrobiales</taxon>
        <taxon>Nitrobacteraceae</taxon>
        <taxon>Bradyrhizobium</taxon>
    </lineage>
</organism>
<dbReference type="AlphaFoldDB" id="A0A0R3CNF0"/>
<evidence type="ECO:0000259" key="1">
    <source>
        <dbReference type="Pfam" id="PF10077"/>
    </source>
</evidence>
<comment type="caution">
    <text evidence="2">The sequence shown here is derived from an EMBL/GenBank/DDBJ whole genome shotgun (WGS) entry which is preliminary data.</text>
</comment>
<protein>
    <recommendedName>
        <fullName evidence="1">DUF2314 domain-containing protein</fullName>
    </recommendedName>
</protein>
<proteinExistence type="predicted"/>
<sequence length="174" mass="18927">MATKLSQPMKWVVLAAITGVCVFGILTVGPTHEVAAQDRSPIVDVRTGDPEMNTAIARARGSLPTFWASYESPKPSESGHALKVRFTTRKGGEHIWIGEVKKLPDGTLTGVFANEPRDLPGKRAGDKVKFAETDISDWMFMRNGKIVGGETIKPTLKSLPKADADALRARMEQP</sequence>
<reference evidence="2 3" key="1">
    <citation type="submission" date="2015-09" db="EMBL/GenBank/DDBJ databases">
        <title>Draft Genome Sequence of the Strain BR 3267 (Bradyrhizobium yuanmingense) recommended as inoculant for cowpea in Brazil.</title>
        <authorList>
            <person name="Simoes-Araujo J.L."/>
            <person name="Zilli J.E."/>
        </authorList>
    </citation>
    <scope>NUCLEOTIDE SEQUENCE [LARGE SCALE GENOMIC DNA]</scope>
    <source>
        <strain evidence="2 3">BR3267</strain>
    </source>
</reference>
<accession>A0A0R3CNF0</accession>
<dbReference type="OrthoDB" id="121776at2"/>
<dbReference type="InterPro" id="IPR018756">
    <property type="entry name" value="DUF2314"/>
</dbReference>
<dbReference type="STRING" id="108015.GA0061099_1006126"/>
<evidence type="ECO:0000313" key="2">
    <source>
        <dbReference type="EMBL" id="KRP96449.1"/>
    </source>
</evidence>
<gene>
    <name evidence="2" type="ORF">AOQ72_19310</name>
</gene>
<dbReference type="EMBL" id="LJYF01000026">
    <property type="protein sequence ID" value="KRP96449.1"/>
    <property type="molecule type" value="Genomic_DNA"/>
</dbReference>
<feature type="domain" description="DUF2314" evidence="1">
    <location>
        <begin position="49"/>
        <end position="159"/>
    </location>
</feature>